<dbReference type="InterPro" id="IPR014830">
    <property type="entry name" value="Glycolipid_transfer_prot_dom"/>
</dbReference>
<keyword evidence="1" id="KW-0813">Transport</keyword>
<sequence>MTSAFAKVSSYLPAVHGPDGFILTQPFLDACRQVLPVVEKLGTAFALVKTDVGGNIERLANRAAKDPERYKRLFTIVQDEMVEKTQGESSSCTKGLLWLKRAMEFICAVMRRLHDDPSSSLAVIVDETYRSTLMNFHGFFASSAFVLAFKFVPSREAFMASVDGGPEVMQELEDFVNGFGKVLAEIHAWMTEEGLDDPTKV</sequence>
<dbReference type="Gene3D" id="1.10.3520.10">
    <property type="entry name" value="Glycolipid transfer protein"/>
    <property type="match status" value="1"/>
</dbReference>
<evidence type="ECO:0000259" key="2">
    <source>
        <dbReference type="Pfam" id="PF08718"/>
    </source>
</evidence>
<dbReference type="GO" id="GO:1902387">
    <property type="term" value="F:ceramide 1-phosphate binding"/>
    <property type="evidence" value="ECO:0007669"/>
    <property type="project" value="TreeGrafter"/>
</dbReference>
<evidence type="ECO:0000313" key="4">
    <source>
        <dbReference type="Proteomes" id="UP000612055"/>
    </source>
</evidence>
<reference evidence="3" key="1">
    <citation type="journal article" date="2020" name="bioRxiv">
        <title>Comparative genomics of Chlamydomonas.</title>
        <authorList>
            <person name="Craig R.J."/>
            <person name="Hasan A.R."/>
            <person name="Ness R.W."/>
            <person name="Keightley P.D."/>
        </authorList>
    </citation>
    <scope>NUCLEOTIDE SEQUENCE</scope>
    <source>
        <strain evidence="3">CCAP 11/70</strain>
    </source>
</reference>
<protein>
    <recommendedName>
        <fullName evidence="2">Glycolipid transfer protein domain-containing protein</fullName>
    </recommendedName>
</protein>
<dbReference type="PANTHER" id="PTHR10219">
    <property type="entry name" value="GLYCOLIPID TRANSFER PROTEIN-RELATED"/>
    <property type="match status" value="1"/>
</dbReference>
<organism evidence="3 4">
    <name type="scientific">Edaphochlamys debaryana</name>
    <dbReference type="NCBI Taxonomy" id="47281"/>
    <lineage>
        <taxon>Eukaryota</taxon>
        <taxon>Viridiplantae</taxon>
        <taxon>Chlorophyta</taxon>
        <taxon>core chlorophytes</taxon>
        <taxon>Chlorophyceae</taxon>
        <taxon>CS clade</taxon>
        <taxon>Chlamydomonadales</taxon>
        <taxon>Chlamydomonadales incertae sedis</taxon>
        <taxon>Edaphochlamys</taxon>
    </lineage>
</organism>
<dbReference type="GO" id="GO:1902388">
    <property type="term" value="F:ceramide 1-phosphate transfer activity"/>
    <property type="evidence" value="ECO:0007669"/>
    <property type="project" value="TreeGrafter"/>
</dbReference>
<dbReference type="Pfam" id="PF08718">
    <property type="entry name" value="GLTP"/>
    <property type="match status" value="1"/>
</dbReference>
<dbReference type="OrthoDB" id="205255at2759"/>
<dbReference type="EMBL" id="JAEHOE010000008">
    <property type="protein sequence ID" value="KAG2499068.1"/>
    <property type="molecule type" value="Genomic_DNA"/>
</dbReference>
<dbReference type="InterPro" id="IPR036497">
    <property type="entry name" value="GLTP_sf"/>
</dbReference>
<comment type="caution">
    <text evidence="3">The sequence shown here is derived from an EMBL/GenBank/DDBJ whole genome shotgun (WGS) entry which is preliminary data.</text>
</comment>
<dbReference type="SUPFAM" id="SSF110004">
    <property type="entry name" value="Glycolipid transfer protein, GLTP"/>
    <property type="match status" value="1"/>
</dbReference>
<dbReference type="Proteomes" id="UP000612055">
    <property type="component" value="Unassembled WGS sequence"/>
</dbReference>
<gene>
    <name evidence="3" type="ORF">HYH03_003251</name>
</gene>
<keyword evidence="4" id="KW-1185">Reference proteome</keyword>
<dbReference type="FunFam" id="1.10.3520.10:FF:000001">
    <property type="entry name" value="Pleckstrin domain-containing family A member 8"/>
    <property type="match status" value="1"/>
</dbReference>
<dbReference type="AlphaFoldDB" id="A0A835YAF8"/>
<feature type="domain" description="Glycolipid transfer protein" evidence="2">
    <location>
        <begin position="22"/>
        <end position="162"/>
    </location>
</feature>
<dbReference type="GO" id="GO:0016020">
    <property type="term" value="C:membrane"/>
    <property type="evidence" value="ECO:0007669"/>
    <property type="project" value="TreeGrafter"/>
</dbReference>
<name>A0A835YAF8_9CHLO</name>
<proteinExistence type="predicted"/>
<evidence type="ECO:0000256" key="1">
    <source>
        <dbReference type="ARBA" id="ARBA00022448"/>
    </source>
</evidence>
<dbReference type="PANTHER" id="PTHR10219:SF25">
    <property type="entry name" value="PLECKSTRIN HOMOLOGY DOMAIN-CONTAINING FAMILY A MEMBER 8"/>
    <property type="match status" value="1"/>
</dbReference>
<evidence type="ECO:0000313" key="3">
    <source>
        <dbReference type="EMBL" id="KAG2499068.1"/>
    </source>
</evidence>
<dbReference type="GO" id="GO:0005829">
    <property type="term" value="C:cytosol"/>
    <property type="evidence" value="ECO:0007669"/>
    <property type="project" value="TreeGrafter"/>
</dbReference>
<accession>A0A835YAF8</accession>